<keyword evidence="6 8" id="KW-0326">Glycosidase</keyword>
<accession>A0A124SCE1</accession>
<dbReference type="STRING" id="59895.A0A124SCE1"/>
<organism evidence="13 14">
    <name type="scientific">Cynara cardunculus var. scolymus</name>
    <name type="common">Globe artichoke</name>
    <name type="synonym">Cynara scolymus</name>
    <dbReference type="NCBI Taxonomy" id="59895"/>
    <lineage>
        <taxon>Eukaryota</taxon>
        <taxon>Viridiplantae</taxon>
        <taxon>Streptophyta</taxon>
        <taxon>Embryophyta</taxon>
        <taxon>Tracheophyta</taxon>
        <taxon>Spermatophyta</taxon>
        <taxon>Magnoliopsida</taxon>
        <taxon>eudicotyledons</taxon>
        <taxon>Gunneridae</taxon>
        <taxon>Pentapetalae</taxon>
        <taxon>asterids</taxon>
        <taxon>campanulids</taxon>
        <taxon>Asterales</taxon>
        <taxon>Asteraceae</taxon>
        <taxon>Carduoideae</taxon>
        <taxon>Cardueae</taxon>
        <taxon>Carduinae</taxon>
        <taxon>Cynara</taxon>
    </lineage>
</organism>
<dbReference type="GO" id="GO:0030245">
    <property type="term" value="P:cellulose catabolic process"/>
    <property type="evidence" value="ECO:0007669"/>
    <property type="project" value="UniProtKB-KW"/>
</dbReference>
<evidence type="ECO:0000259" key="12">
    <source>
        <dbReference type="Pfam" id="PF00759"/>
    </source>
</evidence>
<comment type="similarity">
    <text evidence="2 8 9">Belongs to the glycosyl hydrolase 9 (cellulase E) family.</text>
</comment>
<evidence type="ECO:0000256" key="8">
    <source>
        <dbReference type="PROSITE-ProRule" id="PRU10060"/>
    </source>
</evidence>
<dbReference type="InterPro" id="IPR008928">
    <property type="entry name" value="6-hairpin_glycosidase_sf"/>
</dbReference>
<dbReference type="Proteomes" id="UP000243975">
    <property type="component" value="Unassembled WGS sequence"/>
</dbReference>
<dbReference type="EC" id="3.2.1.4" evidence="9"/>
<comment type="caution">
    <text evidence="13">The sequence shown here is derived from an EMBL/GenBank/DDBJ whole genome shotgun (WGS) entry which is preliminary data.</text>
</comment>
<dbReference type="InterPro" id="IPR012341">
    <property type="entry name" value="6hp_glycosidase-like_sf"/>
</dbReference>
<dbReference type="OMA" id="GPLEICP"/>
<sequence length="544" mass="60301">MYGRDPWGGPLEINTTDSATDDDRSRNLNEFDRAALSRPLDETQQSWLLGPGEERKKKYVDLGCISVSRKIFVWTVGLILAGGIIAGLIALIVKIVPKHHKHAPPADNYTLALEKALMFFNAQKSGRLPKHNNVSWRGSSCLNDGKSDKSGAVLKDLVGGYYDAGDTIKFHFPKAFAMTMLSWSVIEYSAKYEAAGELKHDIDYPRPVTECSSCSDLAAELAAALASASIVFKDNKLYSKKLVHGAATLWKFARDQRGSYSAAGADAATFYNSSMYWDEFVWGGAWMYYATGNQSYLYLASHPKLAKHAGAFWGGPDYGVLLTRLRLFLSPGYPYEETLKTFHNQTSIIMCSYLPYFSSFNRTRGGLIQLNHGRPQPLQYVVNAAFLATLYSDYLDAADTPGWYCGPNFYSTNELRKFAQTQMSYVVGFGDHYPKHVHHRGASIPKNKVKYNCKGGYKWRDSKKPNPHTIIGAMVAGPDKNDGFHDVRTNYNYTEPTIAGNAGLVAALVALSGDRTTKIDKNTIFSAVPPMFPTPPPPPAPWKP</sequence>
<dbReference type="Pfam" id="PF00759">
    <property type="entry name" value="Glyco_hydro_9"/>
    <property type="match status" value="1"/>
</dbReference>
<dbReference type="InterPro" id="IPR001701">
    <property type="entry name" value="Glyco_hydro_9"/>
</dbReference>
<dbReference type="AlphaFoldDB" id="A0A124SCE1"/>
<evidence type="ECO:0000313" key="14">
    <source>
        <dbReference type="Proteomes" id="UP000243975"/>
    </source>
</evidence>
<dbReference type="PANTHER" id="PTHR22298">
    <property type="entry name" value="ENDO-1,4-BETA-GLUCANASE"/>
    <property type="match status" value="1"/>
</dbReference>
<keyword evidence="3 8" id="KW-0378">Hydrolase</keyword>
<keyword evidence="14" id="KW-1185">Reference proteome</keyword>
<evidence type="ECO:0000256" key="5">
    <source>
        <dbReference type="ARBA" id="ARBA00023277"/>
    </source>
</evidence>
<dbReference type="PROSITE" id="PS00698">
    <property type="entry name" value="GH9_3"/>
    <property type="match status" value="1"/>
</dbReference>
<feature type="region of interest" description="Disordered" evidence="10">
    <location>
        <begin position="1"/>
        <end position="25"/>
    </location>
</feature>
<keyword evidence="5 8" id="KW-0119">Carbohydrate metabolism</keyword>
<proteinExistence type="inferred from homology"/>
<evidence type="ECO:0000256" key="3">
    <source>
        <dbReference type="ARBA" id="ARBA00022801"/>
    </source>
</evidence>
<evidence type="ECO:0000256" key="9">
    <source>
        <dbReference type="RuleBase" id="RU361166"/>
    </source>
</evidence>
<dbReference type="Gene3D" id="1.50.10.10">
    <property type="match status" value="2"/>
</dbReference>
<evidence type="ECO:0000313" key="13">
    <source>
        <dbReference type="EMBL" id="KVH93547.1"/>
    </source>
</evidence>
<keyword evidence="11" id="KW-1133">Transmembrane helix</keyword>
<evidence type="ECO:0000256" key="4">
    <source>
        <dbReference type="ARBA" id="ARBA00023001"/>
    </source>
</evidence>
<name>A0A124SCE1_CYNCS</name>
<evidence type="ECO:0000256" key="1">
    <source>
        <dbReference type="ARBA" id="ARBA00000966"/>
    </source>
</evidence>
<feature type="domain" description="Glycoside hydrolase family 9" evidence="12">
    <location>
        <begin position="200"/>
        <end position="508"/>
    </location>
</feature>
<keyword evidence="11" id="KW-0812">Transmembrane</keyword>
<evidence type="ECO:0000256" key="10">
    <source>
        <dbReference type="SAM" id="MobiDB-lite"/>
    </source>
</evidence>
<evidence type="ECO:0000256" key="2">
    <source>
        <dbReference type="ARBA" id="ARBA00007072"/>
    </source>
</evidence>
<evidence type="ECO:0000256" key="6">
    <source>
        <dbReference type="ARBA" id="ARBA00023295"/>
    </source>
</evidence>
<keyword evidence="4 9" id="KW-0136">Cellulose degradation</keyword>
<keyword evidence="11" id="KW-0472">Membrane</keyword>
<evidence type="ECO:0000256" key="11">
    <source>
        <dbReference type="SAM" id="Phobius"/>
    </source>
</evidence>
<comment type="catalytic activity">
    <reaction evidence="1 9">
        <text>Endohydrolysis of (1-&gt;4)-beta-D-glucosidic linkages in cellulose, lichenin and cereal beta-D-glucans.</text>
        <dbReference type="EC" id="3.2.1.4"/>
    </reaction>
</comment>
<keyword evidence="7 8" id="KW-0624">Polysaccharide degradation</keyword>
<feature type="transmembrane region" description="Helical" evidence="11">
    <location>
        <begin position="71"/>
        <end position="93"/>
    </location>
</feature>
<evidence type="ECO:0000256" key="7">
    <source>
        <dbReference type="ARBA" id="ARBA00023326"/>
    </source>
</evidence>
<dbReference type="InterPro" id="IPR033126">
    <property type="entry name" value="Glyco_hydro_9_Asp/Glu_AS"/>
</dbReference>
<dbReference type="SUPFAM" id="SSF48208">
    <property type="entry name" value="Six-hairpin glycosidases"/>
    <property type="match status" value="1"/>
</dbReference>
<feature type="active site" evidence="8">
    <location>
        <position position="495"/>
    </location>
</feature>
<dbReference type="GO" id="GO:0008810">
    <property type="term" value="F:cellulase activity"/>
    <property type="evidence" value="ECO:0007669"/>
    <property type="project" value="UniProtKB-EC"/>
</dbReference>
<protein>
    <recommendedName>
        <fullName evidence="9">Endoglucanase</fullName>
        <ecNumber evidence="9">3.2.1.4</ecNumber>
    </recommendedName>
</protein>
<gene>
    <name evidence="13" type="ORF">Ccrd_004402</name>
</gene>
<dbReference type="EMBL" id="LEKV01004751">
    <property type="protein sequence ID" value="KVH93547.1"/>
    <property type="molecule type" value="Genomic_DNA"/>
</dbReference>
<reference evidence="13 14" key="1">
    <citation type="journal article" date="2016" name="Sci. Rep.">
        <title>The genome sequence of the outbreeding globe artichoke constructed de novo incorporating a phase-aware low-pass sequencing strategy of F1 progeny.</title>
        <authorList>
            <person name="Scaglione D."/>
            <person name="Reyes-Chin-Wo S."/>
            <person name="Acquadro A."/>
            <person name="Froenicke L."/>
            <person name="Portis E."/>
            <person name="Beitel C."/>
            <person name="Tirone M."/>
            <person name="Mauro R."/>
            <person name="Lo Monaco A."/>
            <person name="Mauromicale G."/>
            <person name="Faccioli P."/>
            <person name="Cattivelli L."/>
            <person name="Rieseberg L."/>
            <person name="Michelmore R."/>
            <person name="Lanteri S."/>
        </authorList>
    </citation>
    <scope>NUCLEOTIDE SEQUENCE [LARGE SCALE GENOMIC DNA]</scope>
    <source>
        <strain evidence="13">2C</strain>
    </source>
</reference>
<feature type="active site" evidence="8">
    <location>
        <position position="486"/>
    </location>
</feature>
<dbReference type="Gramene" id="KVH93547">
    <property type="protein sequence ID" value="KVH93547"/>
    <property type="gene ID" value="Ccrd_004402"/>
</dbReference>